<dbReference type="PROSITE" id="PS51257">
    <property type="entry name" value="PROKAR_LIPOPROTEIN"/>
    <property type="match status" value="1"/>
</dbReference>
<organism evidence="2 3">
    <name type="scientific">Pseudolysinimonas kribbensis</name>
    <dbReference type="NCBI Taxonomy" id="433641"/>
    <lineage>
        <taxon>Bacteria</taxon>
        <taxon>Bacillati</taxon>
        <taxon>Actinomycetota</taxon>
        <taxon>Actinomycetes</taxon>
        <taxon>Micrococcales</taxon>
        <taxon>Microbacteriaceae</taxon>
        <taxon>Pseudolysinimonas</taxon>
    </lineage>
</organism>
<comment type="caution">
    <text evidence="2">The sequence shown here is derived from an EMBL/GenBank/DDBJ whole genome shotgun (WGS) entry which is preliminary data.</text>
</comment>
<dbReference type="RefSeq" id="WP_284254889.1">
    <property type="nucleotide sequence ID" value="NZ_BAAAQO010000004.1"/>
</dbReference>
<dbReference type="PANTHER" id="PTHR30290">
    <property type="entry name" value="PERIPLASMIC BINDING COMPONENT OF ABC TRANSPORTER"/>
    <property type="match status" value="1"/>
</dbReference>
<dbReference type="Gene3D" id="3.40.190.10">
    <property type="entry name" value="Periplasmic binding protein-like II"/>
    <property type="match status" value="1"/>
</dbReference>
<protein>
    <recommendedName>
        <fullName evidence="1">Solute-binding protein family 5 domain-containing protein</fullName>
    </recommendedName>
</protein>
<keyword evidence="3" id="KW-1185">Reference proteome</keyword>
<dbReference type="InterPro" id="IPR000914">
    <property type="entry name" value="SBP_5_dom"/>
</dbReference>
<reference evidence="3" key="1">
    <citation type="journal article" date="2019" name="Int. J. Syst. Evol. Microbiol.">
        <title>The Global Catalogue of Microorganisms (GCM) 10K type strain sequencing project: providing services to taxonomists for standard genome sequencing and annotation.</title>
        <authorList>
            <consortium name="The Broad Institute Genomics Platform"/>
            <consortium name="The Broad Institute Genome Sequencing Center for Infectious Disease"/>
            <person name="Wu L."/>
            <person name="Ma J."/>
        </authorList>
    </citation>
    <scope>NUCLEOTIDE SEQUENCE [LARGE SCALE GENOMIC DNA]</scope>
    <source>
        <strain evidence="3">NBRC 108894</strain>
    </source>
</reference>
<name>A0ABQ6K751_9MICO</name>
<dbReference type="Gene3D" id="3.10.105.10">
    <property type="entry name" value="Dipeptide-binding Protein, Domain 3"/>
    <property type="match status" value="1"/>
</dbReference>
<dbReference type="Proteomes" id="UP001157034">
    <property type="component" value="Unassembled WGS sequence"/>
</dbReference>
<evidence type="ECO:0000313" key="3">
    <source>
        <dbReference type="Proteomes" id="UP001157034"/>
    </source>
</evidence>
<dbReference type="InterPro" id="IPR039424">
    <property type="entry name" value="SBP_5"/>
</dbReference>
<feature type="domain" description="Solute-binding protein family 5" evidence="1">
    <location>
        <begin position="91"/>
        <end position="499"/>
    </location>
</feature>
<dbReference type="EMBL" id="BSVB01000001">
    <property type="protein sequence ID" value="GMA96278.1"/>
    <property type="molecule type" value="Genomic_DNA"/>
</dbReference>
<sequence length="608" mass="64152">MVKPASGLLVVAAAAVLLLGGCTATPSPLVRGSAVSIAVTDPLTSLNAETSYGRQSDTNAAVAALTSTGFGYTDDAYHEVDDTSFGTASVVKRDPLTVTYSISPDAHWSDGAPVTPADLLLDWAANSGALNTPKFDVTPYVDAATGRITRPFPDGTVWFDGAVGAGLERVSRTPVLGSDHRSITVQFDAFAPDWRTLLAPGLPAHVVARRALGLPASTSAASADKRVVEAVQKKDVDRLARIARTWDTAYDLGATPRDRALLVSSGPYRVRSVAAQAITLEANPRYRGSRAPSVQRIVLRVIPDPLEQAKALEAGTVDIVSPTPTASVLKTLLDVPGVTVTPGSEAIFEHLDLQLAGSRNGVFADERVRRAFLDVVPRQEIVDRLVAPVQQGAGVLDSFVLRPGSDGYDAAIATNGSKEHRTMHPDAARTLLAQAGTPNPAVCVLYDPANPRRVTEFQLIRASAAKAGFQVTDCSSSDWADLLGVPGSYDASLFAWDTTRLGAAAVGAVYRTGSQLANFSGYSDPQSDALIDAARASDDPAEHRKLLARLDTRLWAAAYGLPLFAYPIVTAVDGTVTGVTRSPLRAGVFWNAWAWKPASPSPEPTRTG</sequence>
<evidence type="ECO:0000313" key="2">
    <source>
        <dbReference type="EMBL" id="GMA96278.1"/>
    </source>
</evidence>
<dbReference type="CDD" id="cd08501">
    <property type="entry name" value="PBP2_Lpqw"/>
    <property type="match status" value="1"/>
</dbReference>
<gene>
    <name evidence="2" type="ORF">GCM10025881_31020</name>
</gene>
<proteinExistence type="predicted"/>
<dbReference type="Pfam" id="PF00496">
    <property type="entry name" value="SBP_bac_5"/>
    <property type="match status" value="1"/>
</dbReference>
<dbReference type="InterPro" id="IPR030678">
    <property type="entry name" value="Peptide/Ni-bd"/>
</dbReference>
<dbReference type="PIRSF" id="PIRSF002741">
    <property type="entry name" value="MppA"/>
    <property type="match status" value="1"/>
</dbReference>
<dbReference type="SUPFAM" id="SSF53850">
    <property type="entry name" value="Periplasmic binding protein-like II"/>
    <property type="match status" value="1"/>
</dbReference>
<evidence type="ECO:0000259" key="1">
    <source>
        <dbReference type="Pfam" id="PF00496"/>
    </source>
</evidence>
<accession>A0ABQ6K751</accession>
<dbReference type="PANTHER" id="PTHR30290:SF65">
    <property type="entry name" value="MONOACYL PHOSPHATIDYLINOSITOL TETRAMANNOSIDE-BINDING PROTEIN LPQW-RELATED"/>
    <property type="match status" value="1"/>
</dbReference>
<dbReference type="Gene3D" id="3.90.76.10">
    <property type="entry name" value="Dipeptide-binding Protein, Domain 1"/>
    <property type="match status" value="1"/>
</dbReference>